<proteinExistence type="predicted"/>
<dbReference type="Proteomes" id="UP001500618">
    <property type="component" value="Unassembled WGS sequence"/>
</dbReference>
<dbReference type="SUPFAM" id="SSF89372">
    <property type="entry name" value="Fucose-specific lectin"/>
    <property type="match status" value="1"/>
</dbReference>
<organism evidence="1 2">
    <name type="scientific">Fodinicola feengrottensis</name>
    <dbReference type="NCBI Taxonomy" id="435914"/>
    <lineage>
        <taxon>Bacteria</taxon>
        <taxon>Bacillati</taxon>
        <taxon>Actinomycetota</taxon>
        <taxon>Actinomycetes</taxon>
        <taxon>Mycobacteriales</taxon>
        <taxon>Fodinicola</taxon>
    </lineage>
</organism>
<evidence type="ECO:0000313" key="1">
    <source>
        <dbReference type="EMBL" id="GAA1684965.1"/>
    </source>
</evidence>
<accession>A0ABP4TAT8</accession>
<keyword evidence="2" id="KW-1185">Reference proteome</keyword>
<gene>
    <name evidence="1" type="ORF">GCM10009765_37890</name>
</gene>
<comment type="caution">
    <text evidence="1">The sequence shown here is derived from an EMBL/GenBank/DDBJ whole genome shotgun (WGS) entry which is preliminary data.</text>
</comment>
<name>A0ABP4TAT8_9ACTN</name>
<sequence>MQASVPLRYSTSFTASGWFKQNCPPRGSQDFAGGNLEAIGVQTSADIGSWQYAYPAGNTWSGPSPVGILPPSDPPASPQLIITASCASHLVVYRGQASGGLFFLSGYSVTPTLVTSTKTVGSPAFVESDYGDGGGARLEVVAPLATGGLSHWSTSAGSPGSPWTFDEHFAGEEKYDAVAMIESSWGHLEVIARTTGGNLHEWYEQAGVWYDDGLMVADGSTISDISGPPGLIQSTYGATSIDPKTIGNFELVTPLASGGVAEWWRDNNTAGFPWHINRIADQGAWKSLNPPVFVPHHYTNAAIIEDNRGFAGGIYYVVGQTTGEVNGWSDVTLTPLPNTKPGFSGLWPGY</sequence>
<dbReference type="EMBL" id="BAAANY010000013">
    <property type="protein sequence ID" value="GAA1684965.1"/>
    <property type="molecule type" value="Genomic_DNA"/>
</dbReference>
<protein>
    <submittedName>
        <fullName evidence="1">Uncharacterized protein</fullName>
    </submittedName>
</protein>
<reference evidence="2" key="1">
    <citation type="journal article" date="2019" name="Int. J. Syst. Evol. Microbiol.">
        <title>The Global Catalogue of Microorganisms (GCM) 10K type strain sequencing project: providing services to taxonomists for standard genome sequencing and annotation.</title>
        <authorList>
            <consortium name="The Broad Institute Genomics Platform"/>
            <consortium name="The Broad Institute Genome Sequencing Center for Infectious Disease"/>
            <person name="Wu L."/>
            <person name="Ma J."/>
        </authorList>
    </citation>
    <scope>NUCLEOTIDE SEQUENCE [LARGE SCALE GENOMIC DNA]</scope>
    <source>
        <strain evidence="2">JCM 14718</strain>
    </source>
</reference>
<evidence type="ECO:0000313" key="2">
    <source>
        <dbReference type="Proteomes" id="UP001500618"/>
    </source>
</evidence>